<evidence type="ECO:0000256" key="1">
    <source>
        <dbReference type="ARBA" id="ARBA00022723"/>
    </source>
</evidence>
<name>A0ABP9P7C8_9ACTN</name>
<proteinExistence type="predicted"/>
<keyword evidence="1" id="KW-0479">Metal-binding</keyword>
<dbReference type="Gene3D" id="3.40.50.1400">
    <property type="match status" value="2"/>
</dbReference>
<protein>
    <submittedName>
        <fullName evidence="3">Sirohydrochlorin chelatase</fullName>
    </submittedName>
</protein>
<accession>A0ABP9P7C8</accession>
<dbReference type="InterPro" id="IPR002762">
    <property type="entry name" value="CbiX-like"/>
</dbReference>
<comment type="caution">
    <text evidence="3">The sequence shown here is derived from an EMBL/GenBank/DDBJ whole genome shotgun (WGS) entry which is preliminary data.</text>
</comment>
<sequence>MATLVTVAHGTRQAPGNDVARRLTEAAGARLGVRAVSTFVELAEPLFADVVAGLEPDDGPVVAVPLLLSTGFHMTTDLPEAVAQASVPVSLGPALGPDPLLAAAQVARLREAGARPGQRVVLVAAGSSDEAATGDQLGAVALLARAWDGAVELATLSGNGPRPGDVVRPDDAVSPYLLSPGFFHDRVRREVPDGVVVADVLGVHDRVVDLVVERATALSLV</sequence>
<reference evidence="4" key="1">
    <citation type="journal article" date="2019" name="Int. J. Syst. Evol. Microbiol.">
        <title>The Global Catalogue of Microorganisms (GCM) 10K type strain sequencing project: providing services to taxonomists for standard genome sequencing and annotation.</title>
        <authorList>
            <consortium name="The Broad Institute Genomics Platform"/>
            <consortium name="The Broad Institute Genome Sequencing Center for Infectious Disease"/>
            <person name="Wu L."/>
            <person name="Ma J."/>
        </authorList>
    </citation>
    <scope>NUCLEOTIDE SEQUENCE [LARGE SCALE GENOMIC DNA]</scope>
    <source>
        <strain evidence="4">JCM 18459</strain>
    </source>
</reference>
<keyword evidence="4" id="KW-1185">Reference proteome</keyword>
<evidence type="ECO:0000313" key="4">
    <source>
        <dbReference type="Proteomes" id="UP001500221"/>
    </source>
</evidence>
<dbReference type="Proteomes" id="UP001500221">
    <property type="component" value="Unassembled WGS sequence"/>
</dbReference>
<evidence type="ECO:0000256" key="2">
    <source>
        <dbReference type="ARBA" id="ARBA00023239"/>
    </source>
</evidence>
<dbReference type="EMBL" id="BAABKG010000001">
    <property type="protein sequence ID" value="GAA5141589.1"/>
    <property type="molecule type" value="Genomic_DNA"/>
</dbReference>
<dbReference type="PANTHER" id="PTHR33542">
    <property type="entry name" value="SIROHYDROCHLORIN FERROCHELATASE, CHLOROPLASTIC"/>
    <property type="match status" value="1"/>
</dbReference>
<organism evidence="3 4">
    <name type="scientific">Nocardioides marinquilinus</name>
    <dbReference type="NCBI Taxonomy" id="1210400"/>
    <lineage>
        <taxon>Bacteria</taxon>
        <taxon>Bacillati</taxon>
        <taxon>Actinomycetota</taxon>
        <taxon>Actinomycetes</taxon>
        <taxon>Propionibacteriales</taxon>
        <taxon>Nocardioidaceae</taxon>
        <taxon>Nocardioides</taxon>
    </lineage>
</organism>
<dbReference type="Pfam" id="PF01903">
    <property type="entry name" value="CbiX"/>
    <property type="match status" value="1"/>
</dbReference>
<keyword evidence="2" id="KW-0456">Lyase</keyword>
<dbReference type="CDD" id="cd03416">
    <property type="entry name" value="CbiX_SirB_N"/>
    <property type="match status" value="1"/>
</dbReference>
<evidence type="ECO:0000313" key="3">
    <source>
        <dbReference type="EMBL" id="GAA5141589.1"/>
    </source>
</evidence>
<dbReference type="RefSeq" id="WP_345453876.1">
    <property type="nucleotide sequence ID" value="NZ_BAABKG010000001.1"/>
</dbReference>
<dbReference type="PANTHER" id="PTHR33542:SF5">
    <property type="entry name" value="FERROCHELATASE CHE1"/>
    <property type="match status" value="1"/>
</dbReference>
<dbReference type="SUPFAM" id="SSF53800">
    <property type="entry name" value="Chelatase"/>
    <property type="match status" value="1"/>
</dbReference>
<gene>
    <name evidence="3" type="ORF">GCM10023340_03550</name>
</gene>
<dbReference type="InterPro" id="IPR050963">
    <property type="entry name" value="Sirohydro_Cobaltochel/CbiX"/>
</dbReference>